<reference evidence="1 2" key="1">
    <citation type="submission" date="2020-04" db="EMBL/GenBank/DDBJ databases">
        <title>Genome sequence of Altibacter aquimarinus strain ALE3EI.</title>
        <authorList>
            <person name="Oh H.-M."/>
            <person name="Jang D."/>
        </authorList>
    </citation>
    <scope>NUCLEOTIDE SEQUENCE [LARGE SCALE GENOMIC DNA]</scope>
    <source>
        <strain evidence="1 2">ALE3EI</strain>
    </source>
</reference>
<dbReference type="Proteomes" id="UP000515514">
    <property type="component" value="Chromosome"/>
</dbReference>
<gene>
    <name evidence="1" type="ORF">ALE3EI_2550</name>
</gene>
<evidence type="ECO:0000313" key="2">
    <source>
        <dbReference type="Proteomes" id="UP000515514"/>
    </source>
</evidence>
<protein>
    <recommendedName>
        <fullName evidence="3">Cardiolipin synthetase</fullName>
    </recommendedName>
</protein>
<proteinExistence type="predicted"/>
<keyword evidence="2" id="KW-1185">Reference proteome</keyword>
<accession>A0A7G8PXL6</accession>
<dbReference type="EMBL" id="CP052909">
    <property type="protein sequence ID" value="QNJ99082.1"/>
    <property type="molecule type" value="Genomic_DNA"/>
</dbReference>
<organism evidence="1 2">
    <name type="scientific">Constantimarinum furrinae</name>
    <dbReference type="NCBI Taxonomy" id="2562285"/>
    <lineage>
        <taxon>Bacteria</taxon>
        <taxon>Pseudomonadati</taxon>
        <taxon>Bacteroidota</taxon>
        <taxon>Flavobacteriia</taxon>
        <taxon>Flavobacteriales</taxon>
        <taxon>Flavobacteriaceae</taxon>
        <taxon>Altibacter/Constantimarinum group</taxon>
        <taxon>Constantimarinum</taxon>
    </lineage>
</organism>
<dbReference type="RefSeq" id="WP_186989276.1">
    <property type="nucleotide sequence ID" value="NZ_CP052909.1"/>
</dbReference>
<evidence type="ECO:0000313" key="1">
    <source>
        <dbReference type="EMBL" id="QNJ99082.1"/>
    </source>
</evidence>
<evidence type="ECO:0008006" key="3">
    <source>
        <dbReference type="Google" id="ProtNLM"/>
    </source>
</evidence>
<name>A0A7G8PXL6_9FLAO</name>
<sequence>MKLILQFSRLFILALLLINCGSTKLIQQYKNPDTAYFQANKVLVVGISAEKELRRNYEKKMTDELDKKGVIAVKSIDFFETSFTDNKNSLAQLDKIELRLLEAGFDAILFTKITGQESRVTMVDSYRNFSKSYQSFEEYFYGNMHLYYKEQLERYQVYTTETSLYCICPGKERELLWRGEIEVVDANKINRNISSFITVLFKSLKENKLLILEE</sequence>
<dbReference type="KEGG" id="alti:ALE3EI_2550"/>
<dbReference type="AlphaFoldDB" id="A0A7G8PXL6"/>